<name>U7QB05_9CYAN</name>
<keyword evidence="2" id="KW-1133">Transmembrane helix</keyword>
<feature type="compositionally biased region" description="Pro residues" evidence="1">
    <location>
        <begin position="249"/>
        <end position="263"/>
    </location>
</feature>
<dbReference type="EMBL" id="AUZM01000160">
    <property type="protein sequence ID" value="ERT03906.1"/>
    <property type="molecule type" value="Genomic_DNA"/>
</dbReference>
<feature type="transmembrane region" description="Helical" evidence="2">
    <location>
        <begin position="165"/>
        <end position="190"/>
    </location>
</feature>
<dbReference type="Proteomes" id="UP000017127">
    <property type="component" value="Unassembled WGS sequence"/>
</dbReference>
<accession>U7QB05</accession>
<gene>
    <name evidence="3" type="ORF">M595_6155</name>
</gene>
<comment type="caution">
    <text evidence="3">The sequence shown here is derived from an EMBL/GenBank/DDBJ whole genome shotgun (WGS) entry which is preliminary data.</text>
</comment>
<feature type="non-terminal residue" evidence="3">
    <location>
        <position position="263"/>
    </location>
</feature>
<keyword evidence="2" id="KW-0812">Transmembrane</keyword>
<protein>
    <recommendedName>
        <fullName evidence="5">DUF4335 domain-containing protein</fullName>
    </recommendedName>
</protein>
<organism evidence="3 4">
    <name type="scientific">Lyngbya aestuarii BL J</name>
    <dbReference type="NCBI Taxonomy" id="1348334"/>
    <lineage>
        <taxon>Bacteria</taxon>
        <taxon>Bacillati</taxon>
        <taxon>Cyanobacteriota</taxon>
        <taxon>Cyanophyceae</taxon>
        <taxon>Oscillatoriophycideae</taxon>
        <taxon>Oscillatoriales</taxon>
        <taxon>Microcoleaceae</taxon>
        <taxon>Lyngbya</taxon>
    </lineage>
</organism>
<dbReference type="OrthoDB" id="425813at2"/>
<proteinExistence type="predicted"/>
<reference evidence="3 4" key="1">
    <citation type="journal article" date="2013" name="Front. Microbiol.">
        <title>Comparative genomic analyses of the cyanobacterium, Lyngbya aestuarii BL J, a powerful hydrogen producer.</title>
        <authorList>
            <person name="Kothari A."/>
            <person name="Vaughn M."/>
            <person name="Garcia-Pichel F."/>
        </authorList>
    </citation>
    <scope>NUCLEOTIDE SEQUENCE [LARGE SCALE GENOMIC DNA]</scope>
    <source>
        <strain evidence="3 4">BL J</strain>
    </source>
</reference>
<evidence type="ECO:0000313" key="3">
    <source>
        <dbReference type="EMBL" id="ERT03906.1"/>
    </source>
</evidence>
<dbReference type="Pfam" id="PF14233">
    <property type="entry name" value="DUF4335"/>
    <property type="match status" value="1"/>
</dbReference>
<keyword evidence="4" id="KW-1185">Reference proteome</keyword>
<dbReference type="RefSeq" id="WP_023069795.1">
    <property type="nucleotide sequence ID" value="NZ_AUZM01000160.1"/>
</dbReference>
<feature type="region of interest" description="Disordered" evidence="1">
    <location>
        <begin position="198"/>
        <end position="263"/>
    </location>
</feature>
<dbReference type="AlphaFoldDB" id="U7QB05"/>
<feature type="compositionally biased region" description="Pro residues" evidence="1">
    <location>
        <begin position="207"/>
        <end position="237"/>
    </location>
</feature>
<dbReference type="InterPro" id="IPR025569">
    <property type="entry name" value="DUF4335"/>
</dbReference>
<keyword evidence="2" id="KW-0472">Membrane</keyword>
<evidence type="ECO:0000313" key="4">
    <source>
        <dbReference type="Proteomes" id="UP000017127"/>
    </source>
</evidence>
<evidence type="ECO:0008006" key="5">
    <source>
        <dbReference type="Google" id="ProtNLM"/>
    </source>
</evidence>
<evidence type="ECO:0000256" key="1">
    <source>
        <dbReference type="SAM" id="MobiDB-lite"/>
    </source>
</evidence>
<evidence type="ECO:0000256" key="2">
    <source>
        <dbReference type="SAM" id="Phobius"/>
    </source>
</evidence>
<sequence length="263" mass="28940">MTTRKYTPPTCTLEVITKKPLLGRSKKEAATDPFQFKLSFDDPRLPEEEYVTVEGDQQQLESLAQTVTSYVQDFLNNSAWFDTLYKETTNPSKPILPDPDEIYLKPDGLLYHDLFLGALATQNSGPFVHLSALQLFDLVTALEDCTNGVEEVSDKSFSFRFKPVIWLRTLLMIFISIGTLTGIIELINFYRQPAEPLSASTEETEPTPIPPPNLNPAPALPVWPSPTPTPSASPPPVAANLPGVDTAPLPIPPPLFPEPGSPP</sequence>